<dbReference type="GeneID" id="77288990"/>
<dbReference type="eggNOG" id="ENOG5033DUQ">
    <property type="taxonomic scope" value="Bacteria"/>
</dbReference>
<dbReference type="Proteomes" id="UP000027395">
    <property type="component" value="Chromosome"/>
</dbReference>
<dbReference type="AlphaFoldDB" id="A0A073CH49"/>
<evidence type="ECO:0000313" key="1">
    <source>
        <dbReference type="EMBL" id="KEI67441.1"/>
    </source>
</evidence>
<dbReference type="RefSeq" id="WP_026788109.1">
    <property type="nucleotide sequence ID" value="NZ_CM002803.1"/>
</dbReference>
<organism evidence="1 2">
    <name type="scientific">Planktothrix agardhii (strain NIVA-CYA 126/8)</name>
    <dbReference type="NCBI Taxonomy" id="388467"/>
    <lineage>
        <taxon>Bacteria</taxon>
        <taxon>Bacillati</taxon>
        <taxon>Cyanobacteriota</taxon>
        <taxon>Cyanophyceae</taxon>
        <taxon>Oscillatoriophycideae</taxon>
        <taxon>Oscillatoriales</taxon>
        <taxon>Microcoleaceae</taxon>
        <taxon>Planktothrix</taxon>
    </lineage>
</organism>
<accession>A0A073CH49</accession>
<protein>
    <submittedName>
        <fullName evidence="1">Uncharacterized protein</fullName>
    </submittedName>
</protein>
<sequence length="72" mass="8146">MANSTLENNAASASNQWGEDSQIWKSLKVAIASSSGFQRWELERDLNLIEPTNNLDQLVSLYLRETLETLAY</sequence>
<evidence type="ECO:0000313" key="2">
    <source>
        <dbReference type="Proteomes" id="UP000027395"/>
    </source>
</evidence>
<keyword evidence="2" id="KW-1185">Reference proteome</keyword>
<dbReference type="HOGENOM" id="CLU_182787_1_0_3"/>
<dbReference type="STRING" id="388467.A19Y_2546"/>
<dbReference type="EMBL" id="CM002803">
    <property type="protein sequence ID" value="KEI67441.1"/>
    <property type="molecule type" value="Genomic_DNA"/>
</dbReference>
<reference evidence="1 2" key="1">
    <citation type="journal article" date="2014" name="Appl. Environ. Microbiol.">
        <title>Elucidation of insertion elements encoded on plasmids and in vitro construction of shuttle vectors from the toxic cyanobacterium Planktothrix.</title>
        <authorList>
            <person name="Christiansen G."/>
            <person name="Goesmann A."/>
            <person name="Kurmayer R."/>
        </authorList>
    </citation>
    <scope>NUCLEOTIDE SEQUENCE [LARGE SCALE GENOMIC DNA]</scope>
    <source>
        <strain evidence="1 2">NIVA-CYA 126/8</strain>
    </source>
</reference>
<dbReference type="PATRIC" id="fig|388467.6.peg.2490"/>
<name>A0A073CH49_PLAA1</name>
<proteinExistence type="predicted"/>
<gene>
    <name evidence="1" type="ORF">A19Y_2546</name>
</gene>